<feature type="transmembrane region" description="Helical" evidence="6">
    <location>
        <begin position="325"/>
        <end position="348"/>
    </location>
</feature>
<proteinExistence type="predicted"/>
<evidence type="ECO:0000256" key="3">
    <source>
        <dbReference type="ARBA" id="ARBA00022692"/>
    </source>
</evidence>
<keyword evidence="5 6" id="KW-0472">Membrane</keyword>
<feature type="transmembrane region" description="Helical" evidence="6">
    <location>
        <begin position="57"/>
        <end position="75"/>
    </location>
</feature>
<evidence type="ECO:0000313" key="9">
    <source>
        <dbReference type="Proteomes" id="UP000429211"/>
    </source>
</evidence>
<feature type="transmembrane region" description="Helical" evidence="6">
    <location>
        <begin position="143"/>
        <end position="164"/>
    </location>
</feature>
<evidence type="ECO:0000256" key="5">
    <source>
        <dbReference type="ARBA" id="ARBA00023136"/>
    </source>
</evidence>
<evidence type="ECO:0000256" key="4">
    <source>
        <dbReference type="ARBA" id="ARBA00022989"/>
    </source>
</evidence>
<feature type="transmembrane region" description="Helical" evidence="6">
    <location>
        <begin position="411"/>
        <end position="432"/>
    </location>
</feature>
<evidence type="ECO:0000256" key="6">
    <source>
        <dbReference type="SAM" id="Phobius"/>
    </source>
</evidence>
<evidence type="ECO:0000313" key="8">
    <source>
        <dbReference type="EMBL" id="VYS72650.1"/>
    </source>
</evidence>
<feature type="transmembrane region" description="Helical" evidence="6">
    <location>
        <begin position="379"/>
        <end position="399"/>
    </location>
</feature>
<dbReference type="InterPro" id="IPR050833">
    <property type="entry name" value="Poly_Biosynth_Transport"/>
</dbReference>
<protein>
    <submittedName>
        <fullName evidence="7">Oligosaccharide flippase family protein</fullName>
    </submittedName>
    <submittedName>
        <fullName evidence="8">Polysaccharide biosynthesis protein</fullName>
    </submittedName>
</protein>
<organism evidence="8">
    <name type="scientific">Bifidobacterium dentium</name>
    <dbReference type="NCBI Taxonomy" id="1689"/>
    <lineage>
        <taxon>Bacteria</taxon>
        <taxon>Bacillati</taxon>
        <taxon>Actinomycetota</taxon>
        <taxon>Actinomycetes</taxon>
        <taxon>Bifidobacteriales</taxon>
        <taxon>Bifidobacteriaceae</taxon>
        <taxon>Bifidobacterium</taxon>
    </lineage>
</organism>
<feature type="transmembrane region" description="Helical" evidence="6">
    <location>
        <begin position="170"/>
        <end position="190"/>
    </location>
</feature>
<reference evidence="8" key="2">
    <citation type="submission" date="2019-11" db="EMBL/GenBank/DDBJ databases">
        <authorList>
            <person name="Feng L."/>
        </authorList>
    </citation>
    <scope>NUCLEOTIDE SEQUENCE</scope>
    <source>
        <strain evidence="8">BdentiumLFYP24</strain>
    </source>
</reference>
<dbReference type="PANTHER" id="PTHR30250:SF11">
    <property type="entry name" value="O-ANTIGEN TRANSPORTER-RELATED"/>
    <property type="match status" value="1"/>
</dbReference>
<dbReference type="Pfam" id="PF01943">
    <property type="entry name" value="Polysacc_synt"/>
    <property type="match status" value="1"/>
</dbReference>
<dbReference type="InterPro" id="IPR002797">
    <property type="entry name" value="Polysacc_synth"/>
</dbReference>
<evidence type="ECO:0000256" key="1">
    <source>
        <dbReference type="ARBA" id="ARBA00004651"/>
    </source>
</evidence>
<dbReference type="EMBL" id="CACRSP010000001">
    <property type="protein sequence ID" value="VYS72650.1"/>
    <property type="molecule type" value="Genomic_DNA"/>
</dbReference>
<dbReference type="PANTHER" id="PTHR30250">
    <property type="entry name" value="PST FAMILY PREDICTED COLANIC ACID TRANSPORTER"/>
    <property type="match status" value="1"/>
</dbReference>
<feature type="transmembrane region" description="Helical" evidence="6">
    <location>
        <begin position="233"/>
        <end position="250"/>
    </location>
</feature>
<accession>A0A6N2QXI8</accession>
<comment type="subcellular location">
    <subcellularLocation>
        <location evidence="1">Cell membrane</location>
        <topology evidence="1">Multi-pass membrane protein</topology>
    </subcellularLocation>
</comment>
<feature type="transmembrane region" description="Helical" evidence="6">
    <location>
        <begin position="87"/>
        <end position="108"/>
    </location>
</feature>
<feature type="transmembrane region" description="Helical" evidence="6">
    <location>
        <begin position="291"/>
        <end position="313"/>
    </location>
</feature>
<dbReference type="EMBL" id="WDPD01000009">
    <property type="protein sequence ID" value="KAB7460272.1"/>
    <property type="molecule type" value="Genomic_DNA"/>
</dbReference>
<keyword evidence="4 6" id="KW-1133">Transmembrane helix</keyword>
<reference evidence="7 9" key="1">
    <citation type="journal article" date="2019" name="Nat. Med.">
        <title>A library of human gut bacterial isolates paired with longitudinal multiomics data enables mechanistic microbiome research.</title>
        <authorList>
            <person name="Poyet M."/>
            <person name="Groussin M."/>
            <person name="Gibbons S.M."/>
            <person name="Avila-Pacheco J."/>
            <person name="Jiang X."/>
            <person name="Kearney S.M."/>
            <person name="Perrotta A.R."/>
            <person name="Berdy B."/>
            <person name="Zhao S."/>
            <person name="Lieberman T.D."/>
            <person name="Swanson P.K."/>
            <person name="Smith M."/>
            <person name="Roesemann S."/>
            <person name="Alexander J.E."/>
            <person name="Rich S.A."/>
            <person name="Livny J."/>
            <person name="Vlamakis H."/>
            <person name="Clish C."/>
            <person name="Bullock K."/>
            <person name="Deik A."/>
            <person name="Scott J."/>
            <person name="Pierce K.A."/>
            <person name="Xavier R.J."/>
            <person name="Alm E.J."/>
        </authorList>
    </citation>
    <scope>NUCLEOTIDE SEQUENCE [LARGE SCALE GENOMIC DNA]</scope>
    <source>
        <strain evidence="7 9">BIOML-A2</strain>
    </source>
</reference>
<dbReference type="Proteomes" id="UP000429211">
    <property type="component" value="Unassembled WGS sequence"/>
</dbReference>
<evidence type="ECO:0000313" key="7">
    <source>
        <dbReference type="EMBL" id="KAB7460272.1"/>
    </source>
</evidence>
<name>A0A6N2QXI8_9BIFI</name>
<dbReference type="RefSeq" id="WP_129880102.1">
    <property type="nucleotide sequence ID" value="NZ_CACRSP010000001.1"/>
</dbReference>
<sequence length="474" mass="52939">MASSTSRYKDLASDTLIFMIGNFSVKVIQFVLLPLYTASMSTAEYGTAELLNNLNELLYPIICLGIYEALFRFAMDRNVDRKALVSNALLVWMVGSAVVISVTGVLYFSVHYRYAWFLASLLIGYSARMMAAQYARGIGLVKVFAISGVVNVIALFVSVVVMITMLRTGVFGYLGTMIFANVVSLTYLVLMLRKNLAFSRQFDRSLFHKMLKYSLPLVPNSLAWWFNNLANRYVVLFICGNTFAGLFAAASKLPSIINMFTQVFQQSWQISAIKSMDGEDQDRFSTNVFRAFSTGMILVTSIAIAVSDVLALLLLRGSFIESKRYIPLLMFGVLFTSIASFLGAFYTAYMESSRLFSGTVICAAINIVMSVLLTCIFGTFGSVIGSACANVVLVVMRLRDIQRYVKVEYKRTWFVGGLLLLLGQSVTASFTMPTMRCLSLLCCIGLVFFEFFINHNEVVSVFNIFFSKFLKKKN</sequence>
<evidence type="ECO:0000256" key="2">
    <source>
        <dbReference type="ARBA" id="ARBA00022475"/>
    </source>
</evidence>
<feature type="transmembrane region" description="Helical" evidence="6">
    <location>
        <begin position="438"/>
        <end position="466"/>
    </location>
</feature>
<dbReference type="GO" id="GO:0005886">
    <property type="term" value="C:plasma membrane"/>
    <property type="evidence" value="ECO:0007669"/>
    <property type="project" value="UniProtKB-SubCell"/>
</dbReference>
<keyword evidence="2" id="KW-1003">Cell membrane</keyword>
<feature type="transmembrane region" description="Helical" evidence="6">
    <location>
        <begin position="16"/>
        <end position="37"/>
    </location>
</feature>
<feature type="transmembrane region" description="Helical" evidence="6">
    <location>
        <begin position="114"/>
        <end position="131"/>
    </location>
</feature>
<gene>
    <name evidence="8" type="ORF">BDLFYP24_00050</name>
    <name evidence="7" type="ORF">GBB04_08340</name>
</gene>
<dbReference type="AlphaFoldDB" id="A0A6N2QXI8"/>
<keyword evidence="3 6" id="KW-0812">Transmembrane</keyword>